<name>A0AA49JD56_9BACT</name>
<reference evidence="2" key="2">
    <citation type="journal article" date="2024" name="Antonie Van Leeuwenhoek">
        <title>Roseihalotalea indica gen. nov., sp. nov., a halophilic Bacteroidetes from mesopelagic Southwest Indian Ocean with higher carbohydrate metabolic potential.</title>
        <authorList>
            <person name="Chen B."/>
            <person name="Zhang M."/>
            <person name="Lin D."/>
            <person name="Ye J."/>
            <person name="Tang K."/>
        </authorList>
    </citation>
    <scope>NUCLEOTIDE SEQUENCE</scope>
    <source>
        <strain evidence="2">TK19036</strain>
    </source>
</reference>
<feature type="region of interest" description="Disordered" evidence="1">
    <location>
        <begin position="84"/>
        <end position="103"/>
    </location>
</feature>
<feature type="compositionally biased region" description="Polar residues" evidence="1">
    <location>
        <begin position="94"/>
        <end position="103"/>
    </location>
</feature>
<protein>
    <submittedName>
        <fullName evidence="2">Uncharacterized protein</fullName>
    </submittedName>
</protein>
<gene>
    <name evidence="2" type="ORF">K4G66_28900</name>
</gene>
<evidence type="ECO:0000256" key="1">
    <source>
        <dbReference type="SAM" id="MobiDB-lite"/>
    </source>
</evidence>
<evidence type="ECO:0000313" key="2">
    <source>
        <dbReference type="EMBL" id="WKN36383.1"/>
    </source>
</evidence>
<accession>A0AA49JD56</accession>
<reference evidence="2" key="1">
    <citation type="journal article" date="2023" name="Comput. Struct. Biotechnol. J.">
        <title>Discovery of a novel marine Bacteroidetes with a rich repertoire of carbohydrate-active enzymes.</title>
        <authorList>
            <person name="Chen B."/>
            <person name="Liu G."/>
            <person name="Chen Q."/>
            <person name="Wang H."/>
            <person name="Liu L."/>
            <person name="Tang K."/>
        </authorList>
    </citation>
    <scope>NUCLEOTIDE SEQUENCE</scope>
    <source>
        <strain evidence="2">TK19036</strain>
    </source>
</reference>
<proteinExistence type="predicted"/>
<dbReference type="AlphaFoldDB" id="A0AA49JD56"/>
<dbReference type="EMBL" id="CP120682">
    <property type="protein sequence ID" value="WKN36383.1"/>
    <property type="molecule type" value="Genomic_DNA"/>
</dbReference>
<sequence>MMKRYTDDTEVQKFVFLTEQEFIMHFGQHYESSVLKANETKQSVIKIKNANGISTSIPLERANFMLEKYHRALKKKAALSNSVAQEGTAHVASSPPTSNSTPL</sequence>
<organism evidence="2">
    <name type="scientific">Roseihalotalea indica</name>
    <dbReference type="NCBI Taxonomy" id="2867963"/>
    <lineage>
        <taxon>Bacteria</taxon>
        <taxon>Pseudomonadati</taxon>
        <taxon>Bacteroidota</taxon>
        <taxon>Cytophagia</taxon>
        <taxon>Cytophagales</taxon>
        <taxon>Catalimonadaceae</taxon>
        <taxon>Roseihalotalea</taxon>
    </lineage>
</organism>